<accession>A0A8H7LK22</accession>
<name>A0A8H7LK22_9AGAM</name>
<evidence type="ECO:0000256" key="1">
    <source>
        <dbReference type="SAM" id="MobiDB-lite"/>
    </source>
</evidence>
<feature type="region of interest" description="Disordered" evidence="1">
    <location>
        <begin position="347"/>
        <end position="368"/>
    </location>
</feature>
<dbReference type="InterPro" id="IPR046521">
    <property type="entry name" value="DUF6698"/>
</dbReference>
<proteinExistence type="predicted"/>
<dbReference type="EMBL" id="JACYCC010000152">
    <property type="protein sequence ID" value="KAF8673117.1"/>
    <property type="molecule type" value="Genomic_DNA"/>
</dbReference>
<dbReference type="AlphaFoldDB" id="A0A8H7LK22"/>
<evidence type="ECO:0000313" key="3">
    <source>
        <dbReference type="Proteomes" id="UP000650582"/>
    </source>
</evidence>
<evidence type="ECO:0000313" key="2">
    <source>
        <dbReference type="EMBL" id="KAF8673117.1"/>
    </source>
</evidence>
<organism evidence="2 3">
    <name type="scientific">Rhizoctonia solani</name>
    <dbReference type="NCBI Taxonomy" id="456999"/>
    <lineage>
        <taxon>Eukaryota</taxon>
        <taxon>Fungi</taxon>
        <taxon>Dikarya</taxon>
        <taxon>Basidiomycota</taxon>
        <taxon>Agaricomycotina</taxon>
        <taxon>Agaricomycetes</taxon>
        <taxon>Cantharellales</taxon>
        <taxon>Ceratobasidiaceae</taxon>
        <taxon>Rhizoctonia</taxon>
    </lineage>
</organism>
<sequence length="368" mass="41432">MPRANASDNSSDRLKTIPVLSRQVTRLYKMFWPVVDLINMGKEIRLMSVEEKEEFKAEMSSDEKRIYRILKKLLYEEPSLIEKVMNAPREHIGALTCNLKKMLSTGQSNGRSKDMSKVGREMPGWKAMAWNPPLPEKHMRGMFHIQCAELLAPIQYNWTDPKVRNDFRNGKLVATPLQFPQYLWLANGKDYNPQRPLDGLLQGKILICAAYCILFSPTSVKTMSASTTQVSGARGSSFNRSRGGIIGIAKAYNLTKITPAFIAYVAVVVHHALTTEDKFLEICGGFNYGVYYVEICTFLESQKFASRAKVLVDWWNKRLFGSYNMGVRTLKEADTVSTIEELLAEVEADPGLSGDEGPPSSGRPEEDI</sequence>
<dbReference type="Pfam" id="PF20414">
    <property type="entry name" value="DUF6698"/>
    <property type="match status" value="1"/>
</dbReference>
<protein>
    <submittedName>
        <fullName evidence="2">Uncharacterized protein</fullName>
    </submittedName>
</protein>
<gene>
    <name evidence="2" type="ORF">RHS04_07672</name>
</gene>
<comment type="caution">
    <text evidence="2">The sequence shown here is derived from an EMBL/GenBank/DDBJ whole genome shotgun (WGS) entry which is preliminary data.</text>
</comment>
<reference evidence="2" key="1">
    <citation type="submission" date="2020-09" db="EMBL/GenBank/DDBJ databases">
        <title>Comparative genome analyses of four rice-infecting Rhizoctonia solani isolates reveal extensive enrichment of homogalacturonan modification genes.</title>
        <authorList>
            <person name="Lee D.-Y."/>
            <person name="Jeon J."/>
            <person name="Kim K.-T."/>
            <person name="Cheong K."/>
            <person name="Song H."/>
            <person name="Choi G."/>
            <person name="Ko J."/>
            <person name="Opiyo S.O."/>
            <person name="Zuo S."/>
            <person name="Madhav S."/>
            <person name="Lee Y.-H."/>
            <person name="Wang G.-L."/>
        </authorList>
    </citation>
    <scope>NUCLEOTIDE SEQUENCE</scope>
    <source>
        <strain evidence="2">AG1-IA YN-7</strain>
    </source>
</reference>
<dbReference type="Proteomes" id="UP000650582">
    <property type="component" value="Unassembled WGS sequence"/>
</dbReference>